<evidence type="ECO:0000313" key="5">
    <source>
        <dbReference type="Proteomes" id="UP000754750"/>
    </source>
</evidence>
<sequence length="185" mass="19810">MTKQITAGRKPARKAVSAILFTLAVTFALTACSASGGAPSENPAGAAEQQSTQQASGQAAVQDGDLVIPASNVTEQAAFYPVVVDGTKMEVIAVKAPDGTIRTAFNTCQVCYDSGRGYYEQSGDLLICQNCGNKFSMDRVEVEAGGCNPWPIFAQDKTVKEESITVSYDFLKKSKDIFANWKRTY</sequence>
<evidence type="ECO:0000256" key="2">
    <source>
        <dbReference type="SAM" id="SignalP"/>
    </source>
</evidence>
<feature type="domain" description="Membrane iron-sulfur containing protein FtrD-like" evidence="3">
    <location>
        <begin position="75"/>
        <end position="178"/>
    </location>
</feature>
<dbReference type="EMBL" id="SVNY01000002">
    <property type="protein sequence ID" value="MBE6833122.1"/>
    <property type="molecule type" value="Genomic_DNA"/>
</dbReference>
<evidence type="ECO:0000313" key="4">
    <source>
        <dbReference type="EMBL" id="MBE6833122.1"/>
    </source>
</evidence>
<feature type="signal peptide" evidence="2">
    <location>
        <begin position="1"/>
        <end position="33"/>
    </location>
</feature>
<dbReference type="AlphaFoldDB" id="A0A928KQZ1"/>
<evidence type="ECO:0000256" key="1">
    <source>
        <dbReference type="SAM" id="MobiDB-lite"/>
    </source>
</evidence>
<feature type="chain" id="PRO_5036759209" evidence="2">
    <location>
        <begin position="34"/>
        <end position="185"/>
    </location>
</feature>
<keyword evidence="2" id="KW-0732">Signal</keyword>
<organism evidence="4 5">
    <name type="scientific">Faecalispora sporosphaeroides</name>
    <dbReference type="NCBI Taxonomy" id="1549"/>
    <lineage>
        <taxon>Bacteria</taxon>
        <taxon>Bacillati</taxon>
        <taxon>Bacillota</taxon>
        <taxon>Clostridia</taxon>
        <taxon>Eubacteriales</taxon>
        <taxon>Oscillospiraceae</taxon>
        <taxon>Faecalispora</taxon>
    </lineage>
</organism>
<name>A0A928KQZ1_9FIRM</name>
<reference evidence="4" key="1">
    <citation type="submission" date="2019-04" db="EMBL/GenBank/DDBJ databases">
        <title>Evolution of Biomass-Degrading Anaerobic Consortia Revealed by Metagenomics.</title>
        <authorList>
            <person name="Peng X."/>
        </authorList>
    </citation>
    <scope>NUCLEOTIDE SEQUENCE</scope>
    <source>
        <strain evidence="4">SIG551</strain>
    </source>
</reference>
<dbReference type="RefSeq" id="WP_326840196.1">
    <property type="nucleotide sequence ID" value="NZ_SVNY01000002.1"/>
</dbReference>
<dbReference type="Pfam" id="PF10080">
    <property type="entry name" value="FtrD-like"/>
    <property type="match status" value="1"/>
</dbReference>
<feature type="compositionally biased region" description="Low complexity" evidence="1">
    <location>
        <begin position="44"/>
        <end position="58"/>
    </location>
</feature>
<protein>
    <submittedName>
        <fullName evidence="4">DUF2318 domain-containing protein</fullName>
    </submittedName>
</protein>
<comment type="caution">
    <text evidence="4">The sequence shown here is derived from an EMBL/GenBank/DDBJ whole genome shotgun (WGS) entry which is preliminary data.</text>
</comment>
<feature type="region of interest" description="Disordered" evidence="1">
    <location>
        <begin position="39"/>
        <end position="58"/>
    </location>
</feature>
<accession>A0A928KQZ1</accession>
<dbReference type="InterPro" id="IPR018758">
    <property type="entry name" value="FtrD-like"/>
</dbReference>
<dbReference type="Proteomes" id="UP000754750">
    <property type="component" value="Unassembled WGS sequence"/>
</dbReference>
<dbReference type="PROSITE" id="PS51257">
    <property type="entry name" value="PROKAR_LIPOPROTEIN"/>
    <property type="match status" value="1"/>
</dbReference>
<gene>
    <name evidence="4" type="ORF">E7512_05985</name>
</gene>
<proteinExistence type="predicted"/>
<evidence type="ECO:0000259" key="3">
    <source>
        <dbReference type="Pfam" id="PF10080"/>
    </source>
</evidence>